<organism evidence="1 2">
    <name type="scientific">Pseudomonas alkylphenolica</name>
    <dbReference type="NCBI Taxonomy" id="237609"/>
    <lineage>
        <taxon>Bacteria</taxon>
        <taxon>Pseudomonadati</taxon>
        <taxon>Pseudomonadota</taxon>
        <taxon>Gammaproteobacteria</taxon>
        <taxon>Pseudomonadales</taxon>
        <taxon>Pseudomonadaceae</taxon>
        <taxon>Pseudomonas</taxon>
    </lineage>
</organism>
<comment type="caution">
    <text evidence="1">The sequence shown here is derived from an EMBL/GenBank/DDBJ whole genome shotgun (WGS) entry which is preliminary data.</text>
</comment>
<dbReference type="EMBL" id="QJRG01000050">
    <property type="protein sequence ID" value="RWU17056.1"/>
    <property type="molecule type" value="Genomic_DNA"/>
</dbReference>
<dbReference type="Proteomes" id="UP000288983">
    <property type="component" value="Unassembled WGS sequence"/>
</dbReference>
<gene>
    <name evidence="1" type="ORF">DM813_27215</name>
</gene>
<reference evidence="1 2" key="1">
    <citation type="submission" date="2018-06" db="EMBL/GenBank/DDBJ databases">
        <title>Bacteria isolated from soil of Wuhan.</title>
        <authorList>
            <person name="Wei X."/>
            <person name="Chunhua H."/>
        </authorList>
    </citation>
    <scope>NUCLEOTIDE SEQUENCE [LARGE SCALE GENOMIC DNA]</scope>
    <source>
        <strain evidence="2">xwS2</strain>
    </source>
</reference>
<evidence type="ECO:0000313" key="1">
    <source>
        <dbReference type="EMBL" id="RWU17056.1"/>
    </source>
</evidence>
<proteinExistence type="predicted"/>
<evidence type="ECO:0000313" key="2">
    <source>
        <dbReference type="Proteomes" id="UP000288983"/>
    </source>
</evidence>
<accession>A0A443ZEE0</accession>
<sequence>MVRISNDASNVRNDVPLPNAGKPFYWKIEKLGEGPHRVTGGGSCYEFEGTVVINTSTRRLSDMKLAFKRDFSCAFVKDLMIEDDTSALLGFMNSYEVRSGKVFLKQKSGKTNLKFMFEEEDKCPLASMKTFKNY</sequence>
<dbReference type="AlphaFoldDB" id="A0A443ZEE0"/>
<name>A0A443ZEE0_9PSED</name>
<protein>
    <submittedName>
        <fullName evidence="1">Uncharacterized protein</fullName>
    </submittedName>
</protein>